<sequence>MTTNQVFRAFFIALKDFDSRDGWIMCSHVAMAIMMAIFPFTIFLLALAGQLTTSLNTTEMMELIFGGWPDVVAEPIMRELRAVLAQGTGQTLTLNLLLTVFFASTGVDAIRRAISKSYRRPDLRPYWRKRLTCILFVLSGTVILIGVAVLLVGLPIYFSYFQDVIPILPLEVLNNELLRVLLAATPLIFGVFACHTILTGAKRSFRSVWPGVLLTIVLWAVFAKVFTFYLGNFANYSVTYAGLAGVMSGLMFLYLLAALLILGASFNEALIEMKQSENQT</sequence>
<evidence type="ECO:0000256" key="5">
    <source>
        <dbReference type="ARBA" id="ARBA00023136"/>
    </source>
</evidence>
<feature type="transmembrane region" description="Helical" evidence="6">
    <location>
        <begin position="242"/>
        <end position="266"/>
    </location>
</feature>
<evidence type="ECO:0000256" key="4">
    <source>
        <dbReference type="ARBA" id="ARBA00022989"/>
    </source>
</evidence>
<dbReference type="PIRSF" id="PIRSF035875">
    <property type="entry name" value="RNase_BN"/>
    <property type="match status" value="1"/>
</dbReference>
<dbReference type="AlphaFoldDB" id="A0A126UZT4"/>
<dbReference type="InterPro" id="IPR017039">
    <property type="entry name" value="Virul_fac_BrkB"/>
</dbReference>
<organism evidence="7 8">
    <name type="scientific">Falsihalocynthiibacter arcticus</name>
    <dbReference type="NCBI Taxonomy" id="1579316"/>
    <lineage>
        <taxon>Bacteria</taxon>
        <taxon>Pseudomonadati</taxon>
        <taxon>Pseudomonadota</taxon>
        <taxon>Alphaproteobacteria</taxon>
        <taxon>Rhodobacterales</taxon>
        <taxon>Roseobacteraceae</taxon>
        <taxon>Falsihalocynthiibacter</taxon>
    </lineage>
</organism>
<keyword evidence="3 6" id="KW-0812">Transmembrane</keyword>
<dbReference type="NCBIfam" id="TIGR00765">
    <property type="entry name" value="yihY_not_rbn"/>
    <property type="match status" value="1"/>
</dbReference>
<name>A0A126UZT4_9RHOB</name>
<accession>A0A126UZT4</accession>
<gene>
    <name evidence="7" type="ORF">RC74_06435</name>
</gene>
<comment type="subcellular location">
    <subcellularLocation>
        <location evidence="1">Cell membrane</location>
        <topology evidence="1">Multi-pass membrane protein</topology>
    </subcellularLocation>
</comment>
<dbReference type="GO" id="GO:0005886">
    <property type="term" value="C:plasma membrane"/>
    <property type="evidence" value="ECO:0007669"/>
    <property type="project" value="UniProtKB-SubCell"/>
</dbReference>
<feature type="transmembrane region" description="Helical" evidence="6">
    <location>
        <begin position="131"/>
        <end position="158"/>
    </location>
</feature>
<reference evidence="7 8" key="1">
    <citation type="submission" date="2016-02" db="EMBL/GenBank/DDBJ databases">
        <title>Complete genome sequence of Halocynthiibacter arcticus PAMC 20958t from arctic marine sediment.</title>
        <authorList>
            <person name="Lee Y.M."/>
            <person name="Baek K."/>
            <person name="Lee H.K."/>
            <person name="Shin S.C."/>
        </authorList>
    </citation>
    <scope>NUCLEOTIDE SEQUENCE [LARGE SCALE GENOMIC DNA]</scope>
    <source>
        <strain evidence="7">PAMC 20958</strain>
    </source>
</reference>
<evidence type="ECO:0000313" key="8">
    <source>
        <dbReference type="Proteomes" id="UP000070371"/>
    </source>
</evidence>
<keyword evidence="5 6" id="KW-0472">Membrane</keyword>
<dbReference type="RefSeq" id="WP_039000326.1">
    <property type="nucleotide sequence ID" value="NZ_CP014327.1"/>
</dbReference>
<dbReference type="EMBL" id="CP014327">
    <property type="protein sequence ID" value="AML50959.1"/>
    <property type="molecule type" value="Genomic_DNA"/>
</dbReference>
<evidence type="ECO:0000313" key="7">
    <source>
        <dbReference type="EMBL" id="AML50959.1"/>
    </source>
</evidence>
<evidence type="ECO:0000256" key="3">
    <source>
        <dbReference type="ARBA" id="ARBA00022692"/>
    </source>
</evidence>
<dbReference type="PANTHER" id="PTHR30213">
    <property type="entry name" value="INNER MEMBRANE PROTEIN YHJD"/>
    <property type="match status" value="1"/>
</dbReference>
<dbReference type="STRING" id="1579316.RC74_06435"/>
<dbReference type="Proteomes" id="UP000070371">
    <property type="component" value="Chromosome"/>
</dbReference>
<evidence type="ECO:0000256" key="2">
    <source>
        <dbReference type="ARBA" id="ARBA00022475"/>
    </source>
</evidence>
<dbReference type="Pfam" id="PF03631">
    <property type="entry name" value="Virul_fac_BrkB"/>
    <property type="match status" value="1"/>
</dbReference>
<protein>
    <submittedName>
        <fullName evidence="7">Uncharacterized protein</fullName>
    </submittedName>
</protein>
<proteinExistence type="predicted"/>
<dbReference type="PANTHER" id="PTHR30213:SF0">
    <property type="entry name" value="UPF0761 MEMBRANE PROTEIN YIHY"/>
    <property type="match status" value="1"/>
</dbReference>
<feature type="transmembrane region" description="Helical" evidence="6">
    <location>
        <begin position="92"/>
        <end position="110"/>
    </location>
</feature>
<keyword evidence="4 6" id="KW-1133">Transmembrane helix</keyword>
<keyword evidence="8" id="KW-1185">Reference proteome</keyword>
<evidence type="ECO:0000256" key="6">
    <source>
        <dbReference type="SAM" id="Phobius"/>
    </source>
</evidence>
<feature type="transmembrane region" description="Helical" evidence="6">
    <location>
        <begin position="178"/>
        <end position="201"/>
    </location>
</feature>
<evidence type="ECO:0000256" key="1">
    <source>
        <dbReference type="ARBA" id="ARBA00004651"/>
    </source>
</evidence>
<dbReference type="OrthoDB" id="7163777at2"/>
<keyword evidence="2" id="KW-1003">Cell membrane</keyword>
<feature type="transmembrane region" description="Helical" evidence="6">
    <location>
        <begin position="29"/>
        <end position="51"/>
    </location>
</feature>
<dbReference type="KEGG" id="hat:RC74_06435"/>
<feature type="transmembrane region" description="Helical" evidence="6">
    <location>
        <begin position="208"/>
        <end position="230"/>
    </location>
</feature>